<name>A0A3B0Y2M4_9ZZZZ</name>
<proteinExistence type="predicted"/>
<accession>A0A3B0Y2M4</accession>
<sequence>MSQSIQENESIRVLPSIVGPNIYELYTDANLFVTRVYVNNKALKLSNAEGYGSMTRGGFSSSGPMGYQNKLILNGHLKAGNNEIKVVFESSSILENAREEGHEKQLIRDMYAHAVITRGRLNDSSFGIESYDLDQLILSPDIKAEVLENKLLRRFTEDKLSHEVSVVYQLELLKTDKVEQVDFSHCSLSLNSSSNFTATLLINDVPIRKIEDNSSNGSGLENFSGVIKQGTNVFTLKVASINKKEESNYLDLYLDCDLRPSMDKIDFLDEHKSLDFGDFFKSAYLPLAEFKFVEKGEYSESFDIEF</sequence>
<dbReference type="AlphaFoldDB" id="A0A3B0Y2M4"/>
<evidence type="ECO:0000313" key="1">
    <source>
        <dbReference type="EMBL" id="VAW69847.1"/>
    </source>
</evidence>
<protein>
    <submittedName>
        <fullName evidence="1">Uncharacterized protein</fullName>
    </submittedName>
</protein>
<gene>
    <name evidence="1" type="ORF">MNBD_GAMMA09-2496</name>
</gene>
<reference evidence="1" key="1">
    <citation type="submission" date="2018-06" db="EMBL/GenBank/DDBJ databases">
        <authorList>
            <person name="Zhirakovskaya E."/>
        </authorList>
    </citation>
    <scope>NUCLEOTIDE SEQUENCE</scope>
</reference>
<organism evidence="1">
    <name type="scientific">hydrothermal vent metagenome</name>
    <dbReference type="NCBI Taxonomy" id="652676"/>
    <lineage>
        <taxon>unclassified sequences</taxon>
        <taxon>metagenomes</taxon>
        <taxon>ecological metagenomes</taxon>
    </lineage>
</organism>
<dbReference type="EMBL" id="UOFI01000178">
    <property type="protein sequence ID" value="VAW69847.1"/>
    <property type="molecule type" value="Genomic_DNA"/>
</dbReference>